<name>A0ABS5QSK2_9LACO</name>
<evidence type="ECO:0000256" key="7">
    <source>
        <dbReference type="ARBA" id="ARBA00023136"/>
    </source>
</evidence>
<feature type="transmembrane region" description="Helical" evidence="8">
    <location>
        <begin position="343"/>
        <end position="360"/>
    </location>
</feature>
<dbReference type="Proteomes" id="UP000735205">
    <property type="component" value="Unassembled WGS sequence"/>
</dbReference>
<comment type="subcellular location">
    <subcellularLocation>
        <location evidence="1">Cell membrane</location>
        <topology evidence="1">Multi-pass membrane protein</topology>
    </subcellularLocation>
</comment>
<feature type="transmembrane region" description="Helical" evidence="8">
    <location>
        <begin position="131"/>
        <end position="152"/>
    </location>
</feature>
<feature type="transmembrane region" description="Helical" evidence="8">
    <location>
        <begin position="21"/>
        <end position="40"/>
    </location>
</feature>
<feature type="transmembrane region" description="Helical" evidence="8">
    <location>
        <begin position="164"/>
        <end position="182"/>
    </location>
</feature>
<evidence type="ECO:0000313" key="10">
    <source>
        <dbReference type="EMBL" id="MBS9336178.1"/>
    </source>
</evidence>
<evidence type="ECO:0000256" key="8">
    <source>
        <dbReference type="SAM" id="Phobius"/>
    </source>
</evidence>
<feature type="transmembrane region" description="Helical" evidence="8">
    <location>
        <begin position="410"/>
        <end position="428"/>
    </location>
</feature>
<evidence type="ECO:0000256" key="5">
    <source>
        <dbReference type="ARBA" id="ARBA00022970"/>
    </source>
</evidence>
<reference evidence="10 11" key="1">
    <citation type="submission" date="2020-02" db="EMBL/GenBank/DDBJ databases">
        <title>Fructobacillus sp. isolated from paper mulberry of Taiwan.</title>
        <authorList>
            <person name="Lin S.-T."/>
        </authorList>
    </citation>
    <scope>NUCLEOTIDE SEQUENCE [LARGE SCALE GENOMIC DNA]</scope>
    <source>
        <strain evidence="10 11">M1-21</strain>
    </source>
</reference>
<keyword evidence="5" id="KW-0029">Amino-acid transport</keyword>
<dbReference type="RefSeq" id="WP_213792724.1">
    <property type="nucleotide sequence ID" value="NZ_JAAMFJ010000001.1"/>
</dbReference>
<dbReference type="Gene3D" id="1.20.1740.10">
    <property type="entry name" value="Amino acid/polyamine transporter I"/>
    <property type="match status" value="1"/>
</dbReference>
<dbReference type="InterPro" id="IPR004841">
    <property type="entry name" value="AA-permease/SLC12A_dom"/>
</dbReference>
<feature type="transmembrane region" description="Helical" evidence="8">
    <location>
        <begin position="102"/>
        <end position="125"/>
    </location>
</feature>
<accession>A0ABS5QSK2</accession>
<gene>
    <name evidence="10" type="ORF">G6R28_02895</name>
</gene>
<feature type="transmembrane region" description="Helical" evidence="8">
    <location>
        <begin position="208"/>
        <end position="230"/>
    </location>
</feature>
<dbReference type="PROSITE" id="PS00218">
    <property type="entry name" value="AMINO_ACID_PERMEASE_1"/>
    <property type="match status" value="1"/>
</dbReference>
<evidence type="ECO:0000256" key="2">
    <source>
        <dbReference type="ARBA" id="ARBA00022448"/>
    </source>
</evidence>
<comment type="caution">
    <text evidence="10">The sequence shown here is derived from an EMBL/GenBank/DDBJ whole genome shotgun (WGS) entry which is preliminary data.</text>
</comment>
<feature type="transmembrane region" description="Helical" evidence="8">
    <location>
        <begin position="366"/>
        <end position="390"/>
    </location>
</feature>
<feature type="transmembrane region" description="Helical" evidence="8">
    <location>
        <begin position="434"/>
        <end position="452"/>
    </location>
</feature>
<feature type="transmembrane region" description="Helical" evidence="8">
    <location>
        <begin position="251"/>
        <end position="268"/>
    </location>
</feature>
<dbReference type="Pfam" id="PF00324">
    <property type="entry name" value="AA_permease"/>
    <property type="match status" value="1"/>
</dbReference>
<dbReference type="EMBL" id="JAAMFJ010000001">
    <property type="protein sequence ID" value="MBS9336178.1"/>
    <property type="molecule type" value="Genomic_DNA"/>
</dbReference>
<keyword evidence="2" id="KW-0813">Transport</keyword>
<organism evidence="10 11">
    <name type="scientific">Fructobacillus papyrifericola</name>
    <dbReference type="NCBI Taxonomy" id="2713172"/>
    <lineage>
        <taxon>Bacteria</taxon>
        <taxon>Bacillati</taxon>
        <taxon>Bacillota</taxon>
        <taxon>Bacilli</taxon>
        <taxon>Lactobacillales</taxon>
        <taxon>Lactobacillaceae</taxon>
        <taxon>Fructobacillus</taxon>
    </lineage>
</organism>
<keyword evidence="6 8" id="KW-1133">Transmembrane helix</keyword>
<dbReference type="PANTHER" id="PTHR43495">
    <property type="entry name" value="GABA PERMEASE"/>
    <property type="match status" value="1"/>
</dbReference>
<keyword evidence="4 8" id="KW-0812">Transmembrane</keyword>
<protein>
    <submittedName>
        <fullName evidence="10">Amino acid permease</fullName>
    </submittedName>
</protein>
<sequence>MSEQKQNIEEPQQLEKGLQNRHVQLIAIGGTIGTGLFMGAGNSIHFAGPGILAVYAIIGAMMFIMMRAMGEMLYQDPTQPTFIAYMTKYLGNRVGFFARWSYWLTMIFFGMAELTAIGKYVQFWFPSMPEWLIQIIFLVALTAVNLIAVSLFGEMEFWFSMIKVIAILALIVTGLMMAFGHFETPVGTVSFGNVFNHFSLVPNGWGNFINSFQMVMFAFVGMEFIGMTVAETKEPRKILPKAINQIPFRVLFFYLGALFVIMTIYPWKQIPAHQSPFVMVFELVGLKGAAAIINFVVLTAAASSFNSILFSTSRNFYSLAKESRAKFLQPFTKLSSRGLPAKALLFSSLISVSSAVISSIPAINDAFVFVTSAATDLFLMIYIMILWAYWQYRKSSSYMADGFLLKAPKVLVPLAAIFFVFVYVTLFFNDSSVVPAIGATVWLIVFGAISYFQPKEAVSQD</sequence>
<evidence type="ECO:0000313" key="11">
    <source>
        <dbReference type="Proteomes" id="UP000735205"/>
    </source>
</evidence>
<dbReference type="InterPro" id="IPR004840">
    <property type="entry name" value="Amino_acid_permease_CS"/>
</dbReference>
<evidence type="ECO:0000259" key="9">
    <source>
        <dbReference type="Pfam" id="PF00324"/>
    </source>
</evidence>
<feature type="transmembrane region" description="Helical" evidence="8">
    <location>
        <begin position="46"/>
        <end position="65"/>
    </location>
</feature>
<feature type="transmembrane region" description="Helical" evidence="8">
    <location>
        <begin position="288"/>
        <end position="311"/>
    </location>
</feature>
<dbReference type="PANTHER" id="PTHR43495:SF2">
    <property type="entry name" value="D-SERINE_D-ALANINE_GLYCINE TRANSPORTER"/>
    <property type="match status" value="1"/>
</dbReference>
<proteinExistence type="predicted"/>
<evidence type="ECO:0000256" key="3">
    <source>
        <dbReference type="ARBA" id="ARBA00022475"/>
    </source>
</evidence>
<feature type="domain" description="Amino acid permease/ SLC12A" evidence="9">
    <location>
        <begin position="22"/>
        <end position="436"/>
    </location>
</feature>
<keyword evidence="3" id="KW-1003">Cell membrane</keyword>
<keyword evidence="11" id="KW-1185">Reference proteome</keyword>
<evidence type="ECO:0000256" key="4">
    <source>
        <dbReference type="ARBA" id="ARBA00022692"/>
    </source>
</evidence>
<evidence type="ECO:0000256" key="1">
    <source>
        <dbReference type="ARBA" id="ARBA00004651"/>
    </source>
</evidence>
<evidence type="ECO:0000256" key="6">
    <source>
        <dbReference type="ARBA" id="ARBA00022989"/>
    </source>
</evidence>
<dbReference type="PIRSF" id="PIRSF006060">
    <property type="entry name" value="AA_transporter"/>
    <property type="match status" value="1"/>
</dbReference>
<keyword evidence="7 8" id="KW-0472">Membrane</keyword>